<dbReference type="EMBL" id="FOYU01000001">
    <property type="protein sequence ID" value="SFR39850.1"/>
    <property type="molecule type" value="Genomic_DNA"/>
</dbReference>
<keyword evidence="2" id="KW-1185">Reference proteome</keyword>
<name>A0A1I6GCI9_9GAMM</name>
<sequence>MRKLLLLFIFGGVAFQYFNRDQQIDVTPNVNLNDWAVKLTQLSSNSKKDSEKLVCPNDHYVSVNYDLSEATCRQRTQL</sequence>
<proteinExistence type="predicted"/>
<evidence type="ECO:0000313" key="2">
    <source>
        <dbReference type="Proteomes" id="UP000199424"/>
    </source>
</evidence>
<accession>A0A1I6GCI9</accession>
<protein>
    <submittedName>
        <fullName evidence="1">Uncharacterized protein</fullName>
    </submittedName>
</protein>
<organism evidence="1 2">
    <name type="scientific">Pseudidiomarina maritima</name>
    <dbReference type="NCBI Taxonomy" id="519453"/>
    <lineage>
        <taxon>Bacteria</taxon>
        <taxon>Pseudomonadati</taxon>
        <taxon>Pseudomonadota</taxon>
        <taxon>Gammaproteobacteria</taxon>
        <taxon>Alteromonadales</taxon>
        <taxon>Idiomarinaceae</taxon>
        <taxon>Pseudidiomarina</taxon>
    </lineage>
</organism>
<evidence type="ECO:0000313" key="1">
    <source>
        <dbReference type="EMBL" id="SFR39850.1"/>
    </source>
</evidence>
<dbReference type="RefSeq" id="WP_092854883.1">
    <property type="nucleotide sequence ID" value="NZ_FOYU01000001.1"/>
</dbReference>
<dbReference type="AlphaFoldDB" id="A0A1I6GCI9"/>
<gene>
    <name evidence="1" type="ORF">SAMN04488070_0470</name>
</gene>
<dbReference type="Proteomes" id="UP000199424">
    <property type="component" value="Unassembled WGS sequence"/>
</dbReference>
<reference evidence="2" key="1">
    <citation type="submission" date="2016-10" db="EMBL/GenBank/DDBJ databases">
        <authorList>
            <person name="Varghese N."/>
            <person name="Submissions S."/>
        </authorList>
    </citation>
    <scope>NUCLEOTIDE SEQUENCE [LARGE SCALE GENOMIC DNA]</scope>
    <source>
        <strain evidence="2">CGMCC 1.7285</strain>
    </source>
</reference>